<dbReference type="AlphaFoldDB" id="A0A1A8VV49"/>
<dbReference type="Proteomes" id="UP000078546">
    <property type="component" value="Unassembled WGS sequence"/>
</dbReference>
<organism evidence="1 2">
    <name type="scientific">Plasmodium ovale curtisi</name>
    <dbReference type="NCBI Taxonomy" id="864141"/>
    <lineage>
        <taxon>Eukaryota</taxon>
        <taxon>Sar</taxon>
        <taxon>Alveolata</taxon>
        <taxon>Apicomplexa</taxon>
        <taxon>Aconoidasida</taxon>
        <taxon>Haemosporida</taxon>
        <taxon>Plasmodiidae</taxon>
        <taxon>Plasmodium</taxon>
        <taxon>Plasmodium (Plasmodium)</taxon>
    </lineage>
</organism>
<accession>A0A1A8VV49</accession>
<evidence type="ECO:0000313" key="1">
    <source>
        <dbReference type="EMBL" id="SBS84364.1"/>
    </source>
</evidence>
<proteinExistence type="predicted"/>
<protein>
    <submittedName>
        <fullName evidence="1">Uncharacterized protein</fullName>
    </submittedName>
</protein>
<gene>
    <name evidence="1" type="ORF">POVCU1_010590</name>
</gene>
<dbReference type="EMBL" id="FLQV01000194">
    <property type="protein sequence ID" value="SBS84364.1"/>
    <property type="molecule type" value="Genomic_DNA"/>
</dbReference>
<sequence>MKYWGYIFINRRYTNGKIYTLDKMAHIIGKHLKGRTEEDTPTRVHNARCTTKKGNNLNSKNVTLGKALILKYFG</sequence>
<name>A0A1A8VV49_PLAOA</name>
<evidence type="ECO:0000313" key="2">
    <source>
        <dbReference type="Proteomes" id="UP000078546"/>
    </source>
</evidence>
<reference evidence="2" key="1">
    <citation type="submission" date="2016-05" db="EMBL/GenBank/DDBJ databases">
        <authorList>
            <person name="Naeem Raeece"/>
        </authorList>
    </citation>
    <scope>NUCLEOTIDE SEQUENCE [LARGE SCALE GENOMIC DNA]</scope>
</reference>